<feature type="region of interest" description="Disordered" evidence="2">
    <location>
        <begin position="286"/>
        <end position="315"/>
    </location>
</feature>
<proteinExistence type="inferred from homology"/>
<dbReference type="Proteomes" id="UP001190926">
    <property type="component" value="Unassembled WGS sequence"/>
</dbReference>
<dbReference type="EMBL" id="SDAM02029772">
    <property type="protein sequence ID" value="KAH6754784.1"/>
    <property type="molecule type" value="Genomic_DNA"/>
</dbReference>
<dbReference type="GO" id="GO:0048024">
    <property type="term" value="P:regulation of mRNA splicing, via spliceosome"/>
    <property type="evidence" value="ECO:0007669"/>
    <property type="project" value="TreeGrafter"/>
</dbReference>
<dbReference type="Pfam" id="PF04146">
    <property type="entry name" value="YTH"/>
    <property type="match status" value="1"/>
</dbReference>
<dbReference type="GO" id="GO:1990247">
    <property type="term" value="F:N6-methyladenosine-containing RNA reader activity"/>
    <property type="evidence" value="ECO:0007669"/>
    <property type="project" value="UniProtKB-UniRule"/>
</dbReference>
<dbReference type="AlphaFoldDB" id="A0AAD4ILK8"/>
<evidence type="ECO:0000256" key="1">
    <source>
        <dbReference type="RuleBase" id="RU369095"/>
    </source>
</evidence>
<name>A0AAD4ILK8_PERFH</name>
<dbReference type="InterPro" id="IPR007275">
    <property type="entry name" value="YTH_domain"/>
</dbReference>
<dbReference type="GO" id="GO:0003729">
    <property type="term" value="F:mRNA binding"/>
    <property type="evidence" value="ECO:0007669"/>
    <property type="project" value="UniProtKB-UniRule"/>
</dbReference>
<gene>
    <name evidence="4" type="ORF">C2S53_020149</name>
</gene>
<dbReference type="InterPro" id="IPR045168">
    <property type="entry name" value="YTH_prot"/>
</dbReference>
<keyword evidence="1" id="KW-0694">RNA-binding</keyword>
<accession>A0AAD4ILK8</accession>
<keyword evidence="5" id="KW-1185">Reference proteome</keyword>
<evidence type="ECO:0000259" key="3">
    <source>
        <dbReference type="PROSITE" id="PS50882"/>
    </source>
</evidence>
<protein>
    <recommendedName>
        <fullName evidence="1">YTH domain-containing family protein</fullName>
    </recommendedName>
</protein>
<organism evidence="4 5">
    <name type="scientific">Perilla frutescens var. hirtella</name>
    <name type="common">Perilla citriodora</name>
    <name type="synonym">Perilla setoyensis</name>
    <dbReference type="NCBI Taxonomy" id="608512"/>
    <lineage>
        <taxon>Eukaryota</taxon>
        <taxon>Viridiplantae</taxon>
        <taxon>Streptophyta</taxon>
        <taxon>Embryophyta</taxon>
        <taxon>Tracheophyta</taxon>
        <taxon>Spermatophyta</taxon>
        <taxon>Magnoliopsida</taxon>
        <taxon>eudicotyledons</taxon>
        <taxon>Gunneridae</taxon>
        <taxon>Pentapetalae</taxon>
        <taxon>asterids</taxon>
        <taxon>lamiids</taxon>
        <taxon>Lamiales</taxon>
        <taxon>Lamiaceae</taxon>
        <taxon>Nepetoideae</taxon>
        <taxon>Elsholtzieae</taxon>
        <taxon>Perilla</taxon>
    </lineage>
</organism>
<comment type="caution">
    <text evidence="4">The sequence shown here is derived from an EMBL/GenBank/DDBJ whole genome shotgun (WGS) entry which is preliminary data.</text>
</comment>
<feature type="region of interest" description="Disordered" evidence="2">
    <location>
        <begin position="359"/>
        <end position="396"/>
    </location>
</feature>
<comment type="similarity">
    <text evidence="1">Belongs to the YTHDF family.</text>
</comment>
<sequence length="396" mass="44718">MPSETAKEHVPAVIDLLVTESKKDMRNLHDAVSPRGRSNEETCHSAAEEQLHSCDRVGTSSEMKKDKLNNTRYFVIKSLNHQNIQMSIKKGIWATQVMNEPILEEAFQNSGKVILIFSVNMSGFFQGYAQMMSSVGWRRDNIWSQGGGKNNPWGRSFKVKWLRLHDLPFQKTLHLRNPWNEFKPVKISRDCQELPGDIGAALCELLDEGNDMNTNLFRDEISGDGFSARGPYIEPFHSVQDEDFNVPPMHMSPLLYSSLLYHHQAEASRFQLPYQRADVILNNISNGPESSKVKQSRHSQINESSANKINSSSTIDSWGVSADGSTLIGNFTEDDILEMTYEEYLEAHTQASRRLHLTAAGRSTSWPKSSSSKERSDDSQSASSSKKRTYHQSSLE</sequence>
<evidence type="ECO:0000313" key="4">
    <source>
        <dbReference type="EMBL" id="KAH6754784.1"/>
    </source>
</evidence>
<feature type="compositionally biased region" description="Polar residues" evidence="2">
    <location>
        <begin position="298"/>
        <end position="315"/>
    </location>
</feature>
<dbReference type="Gene3D" id="3.10.590.10">
    <property type="entry name" value="ph1033 like domains"/>
    <property type="match status" value="1"/>
</dbReference>
<evidence type="ECO:0000313" key="5">
    <source>
        <dbReference type="Proteomes" id="UP001190926"/>
    </source>
</evidence>
<dbReference type="PANTHER" id="PTHR12357:SF3">
    <property type="entry name" value="YTH DOMAIN-CONTAINING PROTEIN 1"/>
    <property type="match status" value="1"/>
</dbReference>
<feature type="domain" description="YTH" evidence="3">
    <location>
        <begin position="71"/>
        <end position="206"/>
    </location>
</feature>
<dbReference type="PROSITE" id="PS50882">
    <property type="entry name" value="YTH"/>
    <property type="match status" value="1"/>
</dbReference>
<comment type="function">
    <text evidence="1">Specifically recognizes and binds N6-methyladenosine (m6A)-containing RNAs, and regulates mRNA stability. M6A is a modification present at internal sites of mRNAs and some non-coding RNAs and plays a role in mRNA stability and processing.</text>
</comment>
<evidence type="ECO:0000256" key="2">
    <source>
        <dbReference type="SAM" id="MobiDB-lite"/>
    </source>
</evidence>
<reference evidence="4 5" key="1">
    <citation type="journal article" date="2021" name="Nat. Commun.">
        <title>Incipient diploidization of the medicinal plant Perilla within 10,000 years.</title>
        <authorList>
            <person name="Zhang Y."/>
            <person name="Shen Q."/>
            <person name="Leng L."/>
            <person name="Zhang D."/>
            <person name="Chen S."/>
            <person name="Shi Y."/>
            <person name="Ning Z."/>
            <person name="Chen S."/>
        </authorList>
    </citation>
    <scope>NUCLEOTIDE SEQUENCE [LARGE SCALE GENOMIC DNA]</scope>
    <source>
        <strain evidence="5">cv. PC099</strain>
    </source>
</reference>
<dbReference type="CDD" id="cd21134">
    <property type="entry name" value="YTH"/>
    <property type="match status" value="1"/>
</dbReference>
<dbReference type="PANTHER" id="PTHR12357">
    <property type="entry name" value="YTH YT521-B HOMOLOGY DOMAIN-CONTAINING"/>
    <property type="match status" value="1"/>
</dbReference>
<dbReference type="GO" id="GO:0005654">
    <property type="term" value="C:nucleoplasm"/>
    <property type="evidence" value="ECO:0007669"/>
    <property type="project" value="TreeGrafter"/>
</dbReference>
<dbReference type="GO" id="GO:0000398">
    <property type="term" value="P:mRNA splicing, via spliceosome"/>
    <property type="evidence" value="ECO:0007669"/>
    <property type="project" value="TreeGrafter"/>
</dbReference>